<feature type="chain" id="PRO_5044837268" evidence="1">
    <location>
        <begin position="24"/>
        <end position="57"/>
    </location>
</feature>
<dbReference type="EMBL" id="JBJXBP010000005">
    <property type="protein sequence ID" value="KAL3830876.1"/>
    <property type="molecule type" value="Genomic_DNA"/>
</dbReference>
<evidence type="ECO:0000313" key="2">
    <source>
        <dbReference type="EMBL" id="KAL3830876.1"/>
    </source>
</evidence>
<evidence type="ECO:0000313" key="3">
    <source>
        <dbReference type="Proteomes" id="UP001634393"/>
    </source>
</evidence>
<gene>
    <name evidence="2" type="ORF">ACJIZ3_019678</name>
</gene>
<dbReference type="Proteomes" id="UP001634393">
    <property type="component" value="Unassembled WGS sequence"/>
</dbReference>
<proteinExistence type="predicted"/>
<reference evidence="2 3" key="1">
    <citation type="submission" date="2024-12" db="EMBL/GenBank/DDBJ databases">
        <title>The unique morphological basis and parallel evolutionary history of personate flowers in Penstemon.</title>
        <authorList>
            <person name="Depatie T.H."/>
            <person name="Wessinger C.A."/>
        </authorList>
    </citation>
    <scope>NUCLEOTIDE SEQUENCE [LARGE SCALE GENOMIC DNA]</scope>
    <source>
        <strain evidence="2">WTNN_2</strain>
        <tissue evidence="2">Leaf</tissue>
    </source>
</reference>
<comment type="caution">
    <text evidence="2">The sequence shown here is derived from an EMBL/GenBank/DDBJ whole genome shotgun (WGS) entry which is preliminary data.</text>
</comment>
<evidence type="ECO:0000256" key="1">
    <source>
        <dbReference type="SAM" id="SignalP"/>
    </source>
</evidence>
<protein>
    <submittedName>
        <fullName evidence="2">Uncharacterized protein</fullName>
    </submittedName>
</protein>
<keyword evidence="3" id="KW-1185">Reference proteome</keyword>
<keyword evidence="1" id="KW-0732">Signal</keyword>
<name>A0ABD3T2P8_9LAMI</name>
<dbReference type="AlphaFoldDB" id="A0ABD3T2P8"/>
<feature type="signal peptide" evidence="1">
    <location>
        <begin position="1"/>
        <end position="23"/>
    </location>
</feature>
<accession>A0ABD3T2P8</accession>
<organism evidence="2 3">
    <name type="scientific">Penstemon smallii</name>
    <dbReference type="NCBI Taxonomy" id="265156"/>
    <lineage>
        <taxon>Eukaryota</taxon>
        <taxon>Viridiplantae</taxon>
        <taxon>Streptophyta</taxon>
        <taxon>Embryophyta</taxon>
        <taxon>Tracheophyta</taxon>
        <taxon>Spermatophyta</taxon>
        <taxon>Magnoliopsida</taxon>
        <taxon>eudicotyledons</taxon>
        <taxon>Gunneridae</taxon>
        <taxon>Pentapetalae</taxon>
        <taxon>asterids</taxon>
        <taxon>lamiids</taxon>
        <taxon>Lamiales</taxon>
        <taxon>Plantaginaceae</taxon>
        <taxon>Cheloneae</taxon>
        <taxon>Penstemon</taxon>
    </lineage>
</organism>
<sequence>MNSMFSLTIIGFILVALSQYSYAQGMAAAPSPAPIAPSNDVTTFSHFLSLVCLYTSV</sequence>